<dbReference type="InterPro" id="IPR029058">
    <property type="entry name" value="AB_hydrolase_fold"/>
</dbReference>
<keyword evidence="5" id="KW-1185">Reference proteome</keyword>
<dbReference type="SUPFAM" id="SSF53474">
    <property type="entry name" value="alpha/beta-Hydrolases"/>
    <property type="match status" value="1"/>
</dbReference>
<reference evidence="3 4" key="1">
    <citation type="journal article" date="2015" name="Stand. Genomic Sci.">
        <title>Genomic Encyclopedia of Bacterial and Archaeal Type Strains, Phase III: the genomes of soil and plant-associated and newly described type strains.</title>
        <authorList>
            <person name="Whitman W.B."/>
            <person name="Woyke T."/>
            <person name="Klenk H.P."/>
            <person name="Zhou Y."/>
            <person name="Lilburn T.G."/>
            <person name="Beck B.J."/>
            <person name="De Vos P."/>
            <person name="Vandamme P."/>
            <person name="Eisen J.A."/>
            <person name="Garrity G."/>
            <person name="Hugenholtz P."/>
            <person name="Kyrpides N.C."/>
        </authorList>
    </citation>
    <scope>NUCLEOTIDE SEQUENCE [LARGE SCALE GENOMIC DNA]</scope>
    <source>
        <strain evidence="3 4">CGMCC 1.10685</strain>
    </source>
</reference>
<dbReference type="PANTHER" id="PTHR45763">
    <property type="entry name" value="HYDROLASE, ALPHA/BETA FOLD FAMILY PROTEIN, EXPRESSED-RELATED"/>
    <property type="match status" value="1"/>
</dbReference>
<dbReference type="OrthoDB" id="9780765at2"/>
<reference evidence="2 5" key="3">
    <citation type="submission" date="2019-12" db="EMBL/GenBank/DDBJ databases">
        <title>Draft Genome Sequences of Six Type Strains of the Genus Massilia.</title>
        <authorList>
            <person name="Miess H."/>
            <person name="Frediansyah A."/>
            <person name="Goeker M."/>
            <person name="Gross H."/>
        </authorList>
    </citation>
    <scope>NUCLEOTIDE SEQUENCE [LARGE SCALE GENOMIC DNA]</scope>
    <source>
        <strain evidence="2 5">DSM 26639</strain>
    </source>
</reference>
<dbReference type="GO" id="GO:0016787">
    <property type="term" value="F:hydrolase activity"/>
    <property type="evidence" value="ECO:0007669"/>
    <property type="project" value="UniProtKB-KW"/>
</dbReference>
<dbReference type="EMBL" id="CP046904">
    <property type="protein sequence ID" value="QGZ42881.1"/>
    <property type="molecule type" value="Genomic_DNA"/>
</dbReference>
<gene>
    <name evidence="2" type="ORF">GO485_02030</name>
    <name evidence="3" type="ORF">IP92_03149</name>
</gene>
<dbReference type="PRINTS" id="PR00111">
    <property type="entry name" value="ABHYDROLASE"/>
</dbReference>
<evidence type="ECO:0000259" key="1">
    <source>
        <dbReference type="Pfam" id="PF00561"/>
    </source>
</evidence>
<dbReference type="Proteomes" id="UP000437862">
    <property type="component" value="Chromosome"/>
</dbReference>
<organism evidence="3 4">
    <name type="scientific">Pseudoduganella flava</name>
    <dbReference type="NCBI Taxonomy" id="871742"/>
    <lineage>
        <taxon>Bacteria</taxon>
        <taxon>Pseudomonadati</taxon>
        <taxon>Pseudomonadota</taxon>
        <taxon>Betaproteobacteria</taxon>
        <taxon>Burkholderiales</taxon>
        <taxon>Oxalobacteraceae</taxon>
        <taxon>Telluria group</taxon>
        <taxon>Pseudoduganella</taxon>
    </lineage>
</organism>
<protein>
    <submittedName>
        <fullName evidence="2">Alpha/beta fold hydrolase</fullName>
    </submittedName>
    <submittedName>
        <fullName evidence="3">Pimeloyl-ACP methyl ester carboxylesterase</fullName>
    </submittedName>
</protein>
<sequence>MLEADLKLDNGHTLHYYDQGARDSDALAVFWLHGTPNIGRPPEPLFAEGARLGIRWLGYDRPGYSGSTRRPGRDIASAATDVARIADVLGIERFAVMGHSGGGPHALACAALLPDRVEAAVSGAGLAPYNAAGLDWFAGMRPSGVAGLRAALAGQDAKAAYEAAKPEFDREMFTGADWAALAGPWGWFESVVQPAIVAGPDGLIDDDIAYVTPWGFDCTAITRPVLLLHGGADRLVPHSHSAWLARRCPTAELWDQPDDGHISVLSNAPRALEWLRRQG</sequence>
<dbReference type="Proteomes" id="UP000315112">
    <property type="component" value="Unassembled WGS sequence"/>
</dbReference>
<dbReference type="Gene3D" id="3.40.50.1820">
    <property type="entry name" value="alpha/beta hydrolase"/>
    <property type="match status" value="1"/>
</dbReference>
<reference evidence="3" key="2">
    <citation type="submission" date="2019-07" db="EMBL/GenBank/DDBJ databases">
        <authorList>
            <person name="Whitman W."/>
            <person name="Huntemann M."/>
            <person name="Clum A."/>
            <person name="Pillay M."/>
            <person name="Palaniappan K."/>
            <person name="Varghese N."/>
            <person name="Mikhailova N."/>
            <person name="Stamatis D."/>
            <person name="Reddy T."/>
            <person name="Daum C."/>
            <person name="Shapiro N."/>
            <person name="Ivanova N."/>
            <person name="Kyrpides N."/>
            <person name="Woyke T."/>
        </authorList>
    </citation>
    <scope>NUCLEOTIDE SEQUENCE</scope>
    <source>
        <strain evidence="3">CGMCC 1.10685</strain>
    </source>
</reference>
<evidence type="ECO:0000313" key="5">
    <source>
        <dbReference type="Proteomes" id="UP000437862"/>
    </source>
</evidence>
<dbReference type="EMBL" id="VLKW01000005">
    <property type="protein sequence ID" value="TWI46786.1"/>
    <property type="molecule type" value="Genomic_DNA"/>
</dbReference>
<dbReference type="InterPro" id="IPR000073">
    <property type="entry name" value="AB_hydrolase_1"/>
</dbReference>
<evidence type="ECO:0000313" key="3">
    <source>
        <dbReference type="EMBL" id="TWI46786.1"/>
    </source>
</evidence>
<dbReference type="AlphaFoldDB" id="A0A562PRT3"/>
<name>A0A562PRT3_9BURK</name>
<dbReference type="Pfam" id="PF00561">
    <property type="entry name" value="Abhydrolase_1"/>
    <property type="match status" value="1"/>
</dbReference>
<dbReference type="PANTHER" id="PTHR45763:SF46">
    <property type="entry name" value="AB HYDROLASE-1 DOMAIN-CONTAINING PROTEIN"/>
    <property type="match status" value="1"/>
</dbReference>
<evidence type="ECO:0000313" key="2">
    <source>
        <dbReference type="EMBL" id="QGZ42881.1"/>
    </source>
</evidence>
<accession>A0A562PRT3</accession>
<evidence type="ECO:0000313" key="4">
    <source>
        <dbReference type="Proteomes" id="UP000315112"/>
    </source>
</evidence>
<proteinExistence type="predicted"/>
<keyword evidence="2" id="KW-0378">Hydrolase</keyword>
<feature type="domain" description="AB hydrolase-1" evidence="1">
    <location>
        <begin position="29"/>
        <end position="267"/>
    </location>
</feature>